<dbReference type="GO" id="GO:0046686">
    <property type="term" value="P:response to cadmium ion"/>
    <property type="evidence" value="ECO:0007669"/>
    <property type="project" value="UniProtKB-KW"/>
</dbReference>
<dbReference type="InterPro" id="IPR011991">
    <property type="entry name" value="ArsR-like_HTH"/>
</dbReference>
<gene>
    <name evidence="6" type="ORF">C7954_12925</name>
</gene>
<keyword evidence="2" id="KW-0238">DNA-binding</keyword>
<dbReference type="NCBIfam" id="NF033788">
    <property type="entry name" value="HTH_metalloreg"/>
    <property type="match status" value="1"/>
</dbReference>
<dbReference type="SUPFAM" id="SSF46785">
    <property type="entry name" value="Winged helix' DNA-binding domain"/>
    <property type="match status" value="1"/>
</dbReference>
<organism evidence="6 7">
    <name type="scientific">Halanaerobium congolense</name>
    <dbReference type="NCBI Taxonomy" id="54121"/>
    <lineage>
        <taxon>Bacteria</taxon>
        <taxon>Bacillati</taxon>
        <taxon>Bacillota</taxon>
        <taxon>Clostridia</taxon>
        <taxon>Halanaerobiales</taxon>
        <taxon>Halanaerobiaceae</taxon>
        <taxon>Halanaerobium</taxon>
    </lineage>
</organism>
<sequence>MAAELKEKAMCDICEVFNPNNQVVKVMKEKKLTDEVVYDLADLFKTMGDPTRIKILYALKERELCVCDLSELLDMSSSAISHQLRVLRNNKLVKYRKEGRSVYYSLDDDHVMCLFGQGLEHVLEDK</sequence>
<dbReference type="PANTHER" id="PTHR43132:SF6">
    <property type="entry name" value="HTH-TYPE TRANSCRIPTIONAL REPRESSOR CZRA"/>
    <property type="match status" value="1"/>
</dbReference>
<dbReference type="PRINTS" id="PR00778">
    <property type="entry name" value="HTHARSR"/>
</dbReference>
<dbReference type="Pfam" id="PF01022">
    <property type="entry name" value="HTH_5"/>
    <property type="match status" value="1"/>
</dbReference>
<dbReference type="AlphaFoldDB" id="A0A4R8GGP7"/>
<evidence type="ECO:0000256" key="4">
    <source>
        <dbReference type="ARBA" id="ARBA00043263"/>
    </source>
</evidence>
<protein>
    <submittedName>
        <fullName evidence="6">ArsR family transcriptional regulator</fullName>
    </submittedName>
</protein>
<feature type="domain" description="HTH arsR-type" evidence="5">
    <location>
        <begin position="32"/>
        <end position="126"/>
    </location>
</feature>
<dbReference type="EMBL" id="SOEF01000029">
    <property type="protein sequence ID" value="TDX40327.1"/>
    <property type="molecule type" value="Genomic_DNA"/>
</dbReference>
<dbReference type="InterPro" id="IPR036388">
    <property type="entry name" value="WH-like_DNA-bd_sf"/>
</dbReference>
<dbReference type="InterPro" id="IPR001845">
    <property type="entry name" value="HTH_ArsR_DNA-bd_dom"/>
</dbReference>
<evidence type="ECO:0000256" key="2">
    <source>
        <dbReference type="ARBA" id="ARBA00023125"/>
    </source>
</evidence>
<dbReference type="CDD" id="cd00090">
    <property type="entry name" value="HTH_ARSR"/>
    <property type="match status" value="1"/>
</dbReference>
<dbReference type="PROSITE" id="PS50987">
    <property type="entry name" value="HTH_ARSR_2"/>
    <property type="match status" value="1"/>
</dbReference>
<dbReference type="InterPro" id="IPR018334">
    <property type="entry name" value="ArsR_HTH"/>
</dbReference>
<accession>A0A4R8GGP7</accession>
<dbReference type="RefSeq" id="WP_134059915.1">
    <property type="nucleotide sequence ID" value="NZ_SOEF01000029.1"/>
</dbReference>
<dbReference type="GeneID" id="57013463"/>
<dbReference type="GO" id="GO:0003677">
    <property type="term" value="F:DNA binding"/>
    <property type="evidence" value="ECO:0007669"/>
    <property type="project" value="UniProtKB-KW"/>
</dbReference>
<dbReference type="Proteomes" id="UP000295472">
    <property type="component" value="Unassembled WGS sequence"/>
</dbReference>
<evidence type="ECO:0000313" key="6">
    <source>
        <dbReference type="EMBL" id="TDX40327.1"/>
    </source>
</evidence>
<dbReference type="InterPro" id="IPR051011">
    <property type="entry name" value="Metal_resp_trans_reg"/>
</dbReference>
<name>A0A4R8GGP7_9FIRM</name>
<keyword evidence="3" id="KW-0804">Transcription</keyword>
<evidence type="ECO:0000259" key="5">
    <source>
        <dbReference type="PROSITE" id="PS50987"/>
    </source>
</evidence>
<comment type="caution">
    <text evidence="6">The sequence shown here is derived from an EMBL/GenBank/DDBJ whole genome shotgun (WGS) entry which is preliminary data.</text>
</comment>
<keyword evidence="4" id="KW-0105">Cadmium resistance</keyword>
<dbReference type="PANTHER" id="PTHR43132">
    <property type="entry name" value="ARSENICAL RESISTANCE OPERON REPRESSOR ARSR-RELATED"/>
    <property type="match status" value="1"/>
</dbReference>
<dbReference type="SMART" id="SM00418">
    <property type="entry name" value="HTH_ARSR"/>
    <property type="match status" value="1"/>
</dbReference>
<dbReference type="InterPro" id="IPR036390">
    <property type="entry name" value="WH_DNA-bd_sf"/>
</dbReference>
<dbReference type="Gene3D" id="1.10.10.10">
    <property type="entry name" value="Winged helix-like DNA-binding domain superfamily/Winged helix DNA-binding domain"/>
    <property type="match status" value="1"/>
</dbReference>
<evidence type="ECO:0000256" key="1">
    <source>
        <dbReference type="ARBA" id="ARBA00023015"/>
    </source>
</evidence>
<dbReference type="GO" id="GO:0003700">
    <property type="term" value="F:DNA-binding transcription factor activity"/>
    <property type="evidence" value="ECO:0007669"/>
    <property type="project" value="InterPro"/>
</dbReference>
<evidence type="ECO:0000256" key="3">
    <source>
        <dbReference type="ARBA" id="ARBA00023163"/>
    </source>
</evidence>
<reference evidence="6 7" key="1">
    <citation type="submission" date="2019-03" db="EMBL/GenBank/DDBJ databases">
        <title>Subsurface microbial communities from deep shales in Ohio and West Virginia, USA.</title>
        <authorList>
            <person name="Wrighton K."/>
        </authorList>
    </citation>
    <scope>NUCLEOTIDE SEQUENCE [LARGE SCALE GENOMIC DNA]</scope>
    <source>
        <strain evidence="6 7">DSMZ 11287</strain>
    </source>
</reference>
<proteinExistence type="predicted"/>
<keyword evidence="1" id="KW-0805">Transcription regulation</keyword>
<dbReference type="PROSITE" id="PS00846">
    <property type="entry name" value="HTH_ARSR_1"/>
    <property type="match status" value="1"/>
</dbReference>
<evidence type="ECO:0000313" key="7">
    <source>
        <dbReference type="Proteomes" id="UP000295472"/>
    </source>
</evidence>